<dbReference type="SMART" id="SM00421">
    <property type="entry name" value="HTH_LUXR"/>
    <property type="match status" value="1"/>
</dbReference>
<dbReference type="Gene3D" id="3.40.50.2300">
    <property type="match status" value="1"/>
</dbReference>
<dbReference type="InterPro" id="IPR000792">
    <property type="entry name" value="Tscrpt_reg_LuxR_C"/>
</dbReference>
<dbReference type="GO" id="GO:0006355">
    <property type="term" value="P:regulation of DNA-templated transcription"/>
    <property type="evidence" value="ECO:0007669"/>
    <property type="project" value="InterPro"/>
</dbReference>
<dbReference type="Pfam" id="PF00072">
    <property type="entry name" value="Response_reg"/>
    <property type="match status" value="1"/>
</dbReference>
<dbReference type="AlphaFoldDB" id="A0A370X0Q7"/>
<dbReference type="InterPro" id="IPR001789">
    <property type="entry name" value="Sig_transdc_resp-reg_receiver"/>
</dbReference>
<dbReference type="CDD" id="cd00156">
    <property type="entry name" value="REC"/>
    <property type="match status" value="1"/>
</dbReference>
<proteinExistence type="predicted"/>
<feature type="domain" description="HTH luxR-type" evidence="6">
    <location>
        <begin position="165"/>
        <end position="230"/>
    </location>
</feature>
<evidence type="ECO:0000313" key="9">
    <source>
        <dbReference type="Proteomes" id="UP000255334"/>
    </source>
</evidence>
<keyword evidence="3" id="KW-0804">Transcription</keyword>
<evidence type="ECO:0000256" key="4">
    <source>
        <dbReference type="PROSITE-ProRule" id="PRU00169"/>
    </source>
</evidence>
<feature type="modified residue" description="4-aspartylphosphate" evidence="4">
    <location>
        <position position="64"/>
    </location>
</feature>
<dbReference type="PROSITE" id="PS50110">
    <property type="entry name" value="RESPONSE_REGULATORY"/>
    <property type="match status" value="1"/>
</dbReference>
<comment type="caution">
    <text evidence="8">The sequence shown here is derived from an EMBL/GenBank/DDBJ whole genome shotgun (WGS) entry which is preliminary data.</text>
</comment>
<keyword evidence="4" id="KW-0597">Phosphoprotein</keyword>
<dbReference type="Proteomes" id="UP000255334">
    <property type="component" value="Unassembled WGS sequence"/>
</dbReference>
<protein>
    <submittedName>
        <fullName evidence="8">DNA-binding response regulator</fullName>
    </submittedName>
</protein>
<evidence type="ECO:0000313" key="8">
    <source>
        <dbReference type="EMBL" id="RDS81998.1"/>
    </source>
</evidence>
<accession>A0A370X0Q7</accession>
<dbReference type="InterPro" id="IPR039420">
    <property type="entry name" value="WalR-like"/>
</dbReference>
<organism evidence="8 9">
    <name type="scientific">Dyella psychrodurans</name>
    <dbReference type="NCBI Taxonomy" id="1927960"/>
    <lineage>
        <taxon>Bacteria</taxon>
        <taxon>Pseudomonadati</taxon>
        <taxon>Pseudomonadota</taxon>
        <taxon>Gammaproteobacteria</taxon>
        <taxon>Lysobacterales</taxon>
        <taxon>Rhodanobacteraceae</taxon>
        <taxon>Dyella</taxon>
    </lineage>
</organism>
<dbReference type="EMBL" id="QRBF01000006">
    <property type="protein sequence ID" value="RDS81998.1"/>
    <property type="molecule type" value="Genomic_DNA"/>
</dbReference>
<dbReference type="PROSITE" id="PS50043">
    <property type="entry name" value="HTH_LUXR_2"/>
    <property type="match status" value="1"/>
</dbReference>
<dbReference type="InterPro" id="IPR011006">
    <property type="entry name" value="CheY-like_superfamily"/>
</dbReference>
<feature type="domain" description="Response regulatory" evidence="7">
    <location>
        <begin position="12"/>
        <end position="129"/>
    </location>
</feature>
<evidence type="ECO:0000256" key="5">
    <source>
        <dbReference type="SAM" id="MobiDB-lite"/>
    </source>
</evidence>
<dbReference type="SUPFAM" id="SSF46894">
    <property type="entry name" value="C-terminal effector domain of the bipartite response regulators"/>
    <property type="match status" value="1"/>
</dbReference>
<dbReference type="PRINTS" id="PR00038">
    <property type="entry name" value="HTHLUXR"/>
</dbReference>
<dbReference type="PANTHER" id="PTHR43214:SF41">
    <property type="entry name" value="NITRATE_NITRITE RESPONSE REGULATOR PROTEIN NARP"/>
    <property type="match status" value="1"/>
</dbReference>
<evidence type="ECO:0000256" key="2">
    <source>
        <dbReference type="ARBA" id="ARBA00023125"/>
    </source>
</evidence>
<evidence type="ECO:0000256" key="3">
    <source>
        <dbReference type="ARBA" id="ARBA00023163"/>
    </source>
</evidence>
<name>A0A370X0Q7_9GAMM</name>
<dbReference type="SMART" id="SM00448">
    <property type="entry name" value="REC"/>
    <property type="match status" value="1"/>
</dbReference>
<keyword evidence="9" id="KW-1185">Reference proteome</keyword>
<dbReference type="RefSeq" id="WP_115479153.1">
    <property type="nucleotide sequence ID" value="NZ_QRBF01000006.1"/>
</dbReference>
<dbReference type="GO" id="GO:0003677">
    <property type="term" value="F:DNA binding"/>
    <property type="evidence" value="ECO:0007669"/>
    <property type="project" value="UniProtKB-KW"/>
</dbReference>
<dbReference type="InterPro" id="IPR016032">
    <property type="entry name" value="Sig_transdc_resp-reg_C-effctor"/>
</dbReference>
<keyword evidence="2 8" id="KW-0238">DNA-binding</keyword>
<evidence type="ECO:0000259" key="7">
    <source>
        <dbReference type="PROSITE" id="PS50110"/>
    </source>
</evidence>
<reference evidence="8 9" key="1">
    <citation type="submission" date="2018-07" db="EMBL/GenBank/DDBJ databases">
        <title>Dyella monticola sp. nov. and Dyella psychrodurans sp. nov. isolated from monsoon evergreen broad-leaved forest soil of Dinghu Mountain, China.</title>
        <authorList>
            <person name="Gao Z."/>
            <person name="Qiu L."/>
        </authorList>
    </citation>
    <scope>NUCLEOTIDE SEQUENCE [LARGE SCALE GENOMIC DNA]</scope>
    <source>
        <strain evidence="8 9">4MSK11</strain>
    </source>
</reference>
<dbReference type="Pfam" id="PF00196">
    <property type="entry name" value="GerE"/>
    <property type="match status" value="1"/>
</dbReference>
<dbReference type="GO" id="GO:0000160">
    <property type="term" value="P:phosphorelay signal transduction system"/>
    <property type="evidence" value="ECO:0007669"/>
    <property type="project" value="InterPro"/>
</dbReference>
<dbReference type="SUPFAM" id="SSF52172">
    <property type="entry name" value="CheY-like"/>
    <property type="match status" value="1"/>
</dbReference>
<feature type="region of interest" description="Disordered" evidence="5">
    <location>
        <begin position="154"/>
        <end position="173"/>
    </location>
</feature>
<keyword evidence="1" id="KW-0805">Transcription regulation</keyword>
<dbReference type="OrthoDB" id="9796655at2"/>
<feature type="compositionally biased region" description="Polar residues" evidence="5">
    <location>
        <begin position="162"/>
        <end position="171"/>
    </location>
</feature>
<evidence type="ECO:0000256" key="1">
    <source>
        <dbReference type="ARBA" id="ARBA00023015"/>
    </source>
</evidence>
<sequence length="232" mass="25074">MVSTGEHIALSPVLIVEDDERTQARLVHLLRELVGTTGDIAVADTVADAKALVLSLKPRFALVDIGLPDGNGLELIDWVERHHPDTTTVAISAWGHEEVVLAALRAGAVGYLMKERDDAELRAALQSIRRGGALIDPLIARRILAHVTFTSKEDAAPPVSPVESSTRSDTSLSERESEILQFVARGFSNREIADLAGLSRFTIEGYTKSIYRKLAVSSRTAAVFEAKALGLL</sequence>
<dbReference type="PANTHER" id="PTHR43214">
    <property type="entry name" value="TWO-COMPONENT RESPONSE REGULATOR"/>
    <property type="match status" value="1"/>
</dbReference>
<dbReference type="CDD" id="cd06170">
    <property type="entry name" value="LuxR_C_like"/>
    <property type="match status" value="1"/>
</dbReference>
<evidence type="ECO:0000259" key="6">
    <source>
        <dbReference type="PROSITE" id="PS50043"/>
    </source>
</evidence>
<gene>
    <name evidence="8" type="ORF">DWU99_16430</name>
</gene>